<keyword evidence="6" id="KW-0812">Transmembrane</keyword>
<keyword evidence="5" id="KW-0539">Nucleus</keyword>
<dbReference type="InterPro" id="IPR002589">
    <property type="entry name" value="Macro_dom"/>
</dbReference>
<dbReference type="InterPro" id="IPR043472">
    <property type="entry name" value="Macro_dom-like"/>
</dbReference>
<dbReference type="GO" id="GO:0005634">
    <property type="term" value="C:nucleus"/>
    <property type="evidence" value="ECO:0007669"/>
    <property type="project" value="UniProtKB-SubCell"/>
</dbReference>
<reference evidence="8" key="1">
    <citation type="journal article" date="2023" name="Mol. Biol. Evol.">
        <title>Third-Generation Sequencing Reveals the Adaptive Role of the Epigenome in Three Deep-Sea Polychaetes.</title>
        <authorList>
            <person name="Perez M."/>
            <person name="Aroh O."/>
            <person name="Sun Y."/>
            <person name="Lan Y."/>
            <person name="Juniper S.K."/>
            <person name="Young C.R."/>
            <person name="Angers B."/>
            <person name="Qian P.Y."/>
        </authorList>
    </citation>
    <scope>NUCLEOTIDE SEQUENCE</scope>
    <source>
        <strain evidence="8">R07B-5</strain>
    </source>
</reference>
<comment type="caution">
    <text evidence="8">The sequence shown here is derived from an EMBL/GenBank/DDBJ whole genome shotgun (WGS) entry which is preliminary data.</text>
</comment>
<dbReference type="PANTHER" id="PTHR14453">
    <property type="entry name" value="PARP/ZINC FINGER CCCH TYPE DOMAIN CONTAINING PROTEIN"/>
    <property type="match status" value="1"/>
</dbReference>
<evidence type="ECO:0000256" key="6">
    <source>
        <dbReference type="SAM" id="Phobius"/>
    </source>
</evidence>
<evidence type="ECO:0000256" key="3">
    <source>
        <dbReference type="ARBA" id="ARBA00022679"/>
    </source>
</evidence>
<dbReference type="PANTHER" id="PTHR14453:SF70">
    <property type="entry name" value="PROTEIN MONO-ADP-RIBOSYLTRANSFERASE PARP9"/>
    <property type="match status" value="1"/>
</dbReference>
<dbReference type="SUPFAM" id="SSF52949">
    <property type="entry name" value="Macro domain-like"/>
    <property type="match status" value="1"/>
</dbReference>
<gene>
    <name evidence="8" type="ORF">NP493_757g01007</name>
</gene>
<dbReference type="InterPro" id="IPR052056">
    <property type="entry name" value="Mono-ARTD/PARP"/>
</dbReference>
<comment type="subcellular location">
    <subcellularLocation>
        <location evidence="1">Nucleus</location>
    </subcellularLocation>
</comment>
<keyword evidence="9" id="KW-1185">Reference proteome</keyword>
<dbReference type="EMBL" id="JAODUO010000780">
    <property type="protein sequence ID" value="KAK2174724.1"/>
    <property type="molecule type" value="Genomic_DNA"/>
</dbReference>
<evidence type="ECO:0000256" key="4">
    <source>
        <dbReference type="ARBA" id="ARBA00023027"/>
    </source>
</evidence>
<dbReference type="GO" id="GO:0005737">
    <property type="term" value="C:cytoplasm"/>
    <property type="evidence" value="ECO:0007669"/>
    <property type="project" value="TreeGrafter"/>
</dbReference>
<feature type="domain" description="Macro" evidence="7">
    <location>
        <begin position="1"/>
        <end position="142"/>
    </location>
</feature>
<dbReference type="PROSITE" id="PS51154">
    <property type="entry name" value="MACRO"/>
    <property type="match status" value="1"/>
</dbReference>
<evidence type="ECO:0000256" key="5">
    <source>
        <dbReference type="ARBA" id="ARBA00023242"/>
    </source>
</evidence>
<evidence type="ECO:0000256" key="1">
    <source>
        <dbReference type="ARBA" id="ARBA00004123"/>
    </source>
</evidence>
<proteinExistence type="predicted"/>
<dbReference type="Proteomes" id="UP001209878">
    <property type="component" value="Unassembled WGS sequence"/>
</dbReference>
<evidence type="ECO:0000256" key="2">
    <source>
        <dbReference type="ARBA" id="ARBA00022676"/>
    </source>
</evidence>
<keyword evidence="2" id="KW-0328">Glycosyltransferase</keyword>
<dbReference type="Gene3D" id="3.40.220.10">
    <property type="entry name" value="Leucine Aminopeptidase, subunit E, domain 1"/>
    <property type="match status" value="1"/>
</dbReference>
<keyword evidence="3" id="KW-0808">Transferase</keyword>
<evidence type="ECO:0000313" key="9">
    <source>
        <dbReference type="Proteomes" id="UP001209878"/>
    </source>
</evidence>
<accession>A0AAD9KNC3</accession>
<dbReference type="GO" id="GO:0070212">
    <property type="term" value="P:protein poly-ADP-ribosylation"/>
    <property type="evidence" value="ECO:0007669"/>
    <property type="project" value="TreeGrafter"/>
</dbReference>
<evidence type="ECO:0000313" key="8">
    <source>
        <dbReference type="EMBL" id="KAK2174724.1"/>
    </source>
</evidence>
<evidence type="ECO:0000259" key="7">
    <source>
        <dbReference type="PROSITE" id="PS51154"/>
    </source>
</evidence>
<feature type="transmembrane region" description="Helical" evidence="6">
    <location>
        <begin position="151"/>
        <end position="170"/>
    </location>
</feature>
<dbReference type="GO" id="GO:0044389">
    <property type="term" value="F:ubiquitin-like protein ligase binding"/>
    <property type="evidence" value="ECO:0007669"/>
    <property type="project" value="TreeGrafter"/>
</dbReference>
<dbReference type="Pfam" id="PF01661">
    <property type="entry name" value="Macro"/>
    <property type="match status" value="1"/>
</dbReference>
<dbReference type="GO" id="GO:0010629">
    <property type="term" value="P:negative regulation of gene expression"/>
    <property type="evidence" value="ECO:0007669"/>
    <property type="project" value="TreeGrafter"/>
</dbReference>
<dbReference type="GO" id="GO:0003950">
    <property type="term" value="F:NAD+ poly-ADP-ribosyltransferase activity"/>
    <property type="evidence" value="ECO:0007669"/>
    <property type="project" value="TreeGrafter"/>
</dbReference>
<sequence>MLFVSGGHVIEQECRDYIEANGYLQPGHVFVSAAGRLPCKKVIHAVGPRQWQGGNNNEEQTLRDAVYESMLSAEQCGLSSIALPALGGGASGYPLDKCTNTIVTTVKNFLEDHKQTCVKRVSLVVPAGHVVAAFQASLRAGNSHRTSGKPLYAFIGQVTTYIIILCYFFFNCLTSTAYSEIFQNTQRLLKQLKKKQKNISIAICGNLSNKCIYCFKT</sequence>
<dbReference type="SMART" id="SM00506">
    <property type="entry name" value="A1pp"/>
    <property type="match status" value="1"/>
</dbReference>
<name>A0AAD9KNC3_RIDPI</name>
<dbReference type="GO" id="GO:1990404">
    <property type="term" value="F:NAD+-protein mono-ADP-ribosyltransferase activity"/>
    <property type="evidence" value="ECO:0007669"/>
    <property type="project" value="TreeGrafter"/>
</dbReference>
<dbReference type="AlphaFoldDB" id="A0AAD9KNC3"/>
<dbReference type="GO" id="GO:0060335">
    <property type="term" value="P:positive regulation of type II interferon-mediated signaling pathway"/>
    <property type="evidence" value="ECO:0007669"/>
    <property type="project" value="TreeGrafter"/>
</dbReference>
<keyword evidence="4" id="KW-0520">NAD</keyword>
<dbReference type="GO" id="GO:0003714">
    <property type="term" value="F:transcription corepressor activity"/>
    <property type="evidence" value="ECO:0007669"/>
    <property type="project" value="TreeGrafter"/>
</dbReference>
<organism evidence="8 9">
    <name type="scientific">Ridgeia piscesae</name>
    <name type="common">Tubeworm</name>
    <dbReference type="NCBI Taxonomy" id="27915"/>
    <lineage>
        <taxon>Eukaryota</taxon>
        <taxon>Metazoa</taxon>
        <taxon>Spiralia</taxon>
        <taxon>Lophotrochozoa</taxon>
        <taxon>Annelida</taxon>
        <taxon>Polychaeta</taxon>
        <taxon>Sedentaria</taxon>
        <taxon>Canalipalpata</taxon>
        <taxon>Sabellida</taxon>
        <taxon>Siboglinidae</taxon>
        <taxon>Ridgeia</taxon>
    </lineage>
</organism>
<protein>
    <recommendedName>
        <fullName evidence="7">Macro domain-containing protein</fullName>
    </recommendedName>
</protein>
<keyword evidence="6" id="KW-1133">Transmembrane helix</keyword>
<keyword evidence="6" id="KW-0472">Membrane</keyword>